<dbReference type="InterPro" id="IPR009060">
    <property type="entry name" value="UBA-like_sf"/>
</dbReference>
<dbReference type="GO" id="GO:0003886">
    <property type="term" value="F:DNA (cytosine-5-)-methyltransferase activity"/>
    <property type="evidence" value="ECO:0007669"/>
    <property type="project" value="TreeGrafter"/>
</dbReference>
<feature type="compositionally biased region" description="Acidic residues" evidence="8">
    <location>
        <begin position="118"/>
        <end position="138"/>
    </location>
</feature>
<accession>M8B186</accession>
<dbReference type="PROSITE" id="PS51680">
    <property type="entry name" value="SAM_MT_DRM"/>
    <property type="match status" value="1"/>
</dbReference>
<dbReference type="ExpressionAtlas" id="M8B186">
    <property type="expression patterns" value="baseline"/>
</dbReference>
<evidence type="ECO:0000256" key="7">
    <source>
        <dbReference type="ARBA" id="ARBA00023242"/>
    </source>
</evidence>
<evidence type="ECO:0000256" key="1">
    <source>
        <dbReference type="ARBA" id="ARBA00004123"/>
    </source>
</evidence>
<feature type="region of interest" description="Disordered" evidence="8">
    <location>
        <begin position="116"/>
        <end position="141"/>
    </location>
</feature>
<dbReference type="InterPro" id="IPR029063">
    <property type="entry name" value="SAM-dependent_MTases_sf"/>
</dbReference>
<keyword evidence="5" id="KW-0677">Repeat</keyword>
<proteinExistence type="predicted"/>
<evidence type="ECO:0000256" key="3">
    <source>
        <dbReference type="ARBA" id="ARBA00022679"/>
    </source>
</evidence>
<name>M8B186_AEGTA</name>
<dbReference type="GO" id="GO:0005634">
    <property type="term" value="C:nucleus"/>
    <property type="evidence" value="ECO:0007669"/>
    <property type="project" value="UniProtKB-SubCell"/>
</dbReference>
<evidence type="ECO:0000256" key="6">
    <source>
        <dbReference type="ARBA" id="ARBA00023125"/>
    </source>
</evidence>
<feature type="region of interest" description="Disordered" evidence="8">
    <location>
        <begin position="1"/>
        <end position="54"/>
    </location>
</feature>
<reference evidence="9" key="1">
    <citation type="submission" date="2015-06" db="UniProtKB">
        <authorList>
            <consortium name="EnsemblPlants"/>
        </authorList>
    </citation>
    <scope>IDENTIFICATION</scope>
</reference>
<dbReference type="GO" id="GO:0003677">
    <property type="term" value="F:DNA binding"/>
    <property type="evidence" value="ECO:0007669"/>
    <property type="project" value="UniProtKB-KW"/>
</dbReference>
<dbReference type="AlphaFoldDB" id="M8B186"/>
<keyword evidence="3" id="KW-0808">Transferase</keyword>
<dbReference type="Gene3D" id="3.40.50.150">
    <property type="entry name" value="Vaccinia Virus protein VP39"/>
    <property type="match status" value="1"/>
</dbReference>
<dbReference type="EnsemblPlants" id="EMT10537">
    <property type="protein sequence ID" value="EMT10537"/>
    <property type="gene ID" value="F775_06960"/>
</dbReference>
<keyword evidence="7" id="KW-0539">Nucleus</keyword>
<dbReference type="SUPFAM" id="SSF53335">
    <property type="entry name" value="S-adenosyl-L-methionine-dependent methyltransferases"/>
    <property type="match status" value="1"/>
</dbReference>
<dbReference type="PANTHER" id="PTHR23068">
    <property type="entry name" value="DNA CYTOSINE-5- -METHYLTRANSFERASE 3-RELATED"/>
    <property type="match status" value="1"/>
</dbReference>
<feature type="compositionally biased region" description="Basic and acidic residues" evidence="8">
    <location>
        <begin position="1"/>
        <end position="16"/>
    </location>
</feature>
<feature type="region of interest" description="Disordered" evidence="8">
    <location>
        <begin position="246"/>
        <end position="267"/>
    </location>
</feature>
<dbReference type="PANTHER" id="PTHR23068:SF36">
    <property type="entry name" value="SAM-DEPENDENT MTASE DRM-TYPE DOMAIN-CONTAINING PROTEIN"/>
    <property type="match status" value="1"/>
</dbReference>
<dbReference type="InterPro" id="IPR030380">
    <property type="entry name" value="SAM_MeTfrase_DRM"/>
</dbReference>
<dbReference type="SUPFAM" id="SSF46934">
    <property type="entry name" value="UBA-like"/>
    <property type="match status" value="1"/>
</dbReference>
<evidence type="ECO:0000256" key="4">
    <source>
        <dbReference type="ARBA" id="ARBA00022691"/>
    </source>
</evidence>
<dbReference type="InterPro" id="IPR050390">
    <property type="entry name" value="C5-Methyltransferase"/>
</dbReference>
<evidence type="ECO:0000256" key="5">
    <source>
        <dbReference type="ARBA" id="ARBA00022737"/>
    </source>
</evidence>
<sequence length="767" mass="86533">MADRDSDSDDNVKFDWESDGEAEPSSAPAFRNSDAPGPSTLDSNGQANEEAPSTALIEEYVAMGFPKEIVVKGMKEIGNTQRHSDADALLELILTYQALGADDAVGNCSTSGCAPQGVEEEEDDDDLDFENWDGDDDDVGGRGTNCDDPGDEDFLQEMSQKDKKINSLVDMGFPEDEANIAITRCGVDADLCVLVDSISASLVAGDFNSRNISDHQVMDRCFDSFGGRKKARLMEESKKRRMQYAQGSGSSFAGSHDEPTRIPDPMVGFNLPSDRKPSMTRMLPEQAVGPPFFYFQNVARAPRGAWTTISKKFYDIQPEFVDSKYFCAASRESGYIHNLPIENREALLPFPLKTVFDAFPHYKKWWPSWDPRRQLNCLQASVATAKLTDQIQRTLARSGNPSVQKHVVDECKTWDLVWVGKNKVAQLEPDEMESLLGFPRDHTRGVVKTERYKSLANSFQVDTVAYHLSVLRDMFPNGVNVLSLSTGIGGGEVALHRLGIRMRTVVSVEEGETNRRIFEGWWDQTQTGKLVQIANLKSLTNERIASLVGRFGCFDLVIGGSQGQTYFWKNTSCLMSLSSCMIFKVWENKPIRLPGYQVSQVCKVQNLGSDFVIGILHGEEDERERKKRRDKKESRRSGRDGRGSDEEEERRRRKKKHGDRGKDKERDSKERRSKEKEKSKRKDKDAPSLKQDIKEISKDDYFAKNNEFATWLKEEKGKYFSDLSSESARDIFLKFVKQWNKGKLPSQYYVGITTGPRSAHNWNIKKA</sequence>
<protein>
    <submittedName>
        <fullName evidence="9">DNA (Cytosine-5)-methyltransferase DRM2</fullName>
    </submittedName>
</protein>
<evidence type="ECO:0000313" key="9">
    <source>
        <dbReference type="EnsemblPlants" id="EMT10537"/>
    </source>
</evidence>
<feature type="compositionally biased region" description="Basic and acidic residues" evidence="8">
    <location>
        <begin position="631"/>
        <end position="644"/>
    </location>
</feature>
<feature type="region of interest" description="Disordered" evidence="8">
    <location>
        <begin position="622"/>
        <end position="695"/>
    </location>
</feature>
<feature type="compositionally biased region" description="Basic and acidic residues" evidence="8">
    <location>
        <begin position="660"/>
        <end position="695"/>
    </location>
</feature>
<evidence type="ECO:0000256" key="8">
    <source>
        <dbReference type="SAM" id="MobiDB-lite"/>
    </source>
</evidence>
<organism evidence="9">
    <name type="scientific">Aegilops tauschii</name>
    <name type="common">Tausch's goatgrass</name>
    <name type="synonym">Aegilops squarrosa</name>
    <dbReference type="NCBI Taxonomy" id="37682"/>
    <lineage>
        <taxon>Eukaryota</taxon>
        <taxon>Viridiplantae</taxon>
        <taxon>Streptophyta</taxon>
        <taxon>Embryophyta</taxon>
        <taxon>Tracheophyta</taxon>
        <taxon>Spermatophyta</taxon>
        <taxon>Magnoliopsida</taxon>
        <taxon>Liliopsida</taxon>
        <taxon>Poales</taxon>
        <taxon>Poaceae</taxon>
        <taxon>BOP clade</taxon>
        <taxon>Pooideae</taxon>
        <taxon>Triticodae</taxon>
        <taxon>Triticeae</taxon>
        <taxon>Triticinae</taxon>
        <taxon>Aegilops</taxon>
    </lineage>
</organism>
<keyword evidence="2" id="KW-0489">Methyltransferase</keyword>
<comment type="subcellular location">
    <subcellularLocation>
        <location evidence="1">Nucleus</location>
    </subcellularLocation>
</comment>
<evidence type="ECO:0000256" key="2">
    <source>
        <dbReference type="ARBA" id="ARBA00022603"/>
    </source>
</evidence>
<keyword evidence="4" id="KW-0949">S-adenosyl-L-methionine</keyword>
<keyword evidence="6" id="KW-0238">DNA-binding</keyword>
<dbReference type="GO" id="GO:0032259">
    <property type="term" value="P:methylation"/>
    <property type="evidence" value="ECO:0007669"/>
    <property type="project" value="UniProtKB-KW"/>
</dbReference>